<organism evidence="2 3">
    <name type="scientific">Spartinivicinus poritis</name>
    <dbReference type="NCBI Taxonomy" id="2994640"/>
    <lineage>
        <taxon>Bacteria</taxon>
        <taxon>Pseudomonadati</taxon>
        <taxon>Pseudomonadota</taxon>
        <taxon>Gammaproteobacteria</taxon>
        <taxon>Oceanospirillales</taxon>
        <taxon>Zooshikellaceae</taxon>
        <taxon>Spartinivicinus</taxon>
    </lineage>
</organism>
<feature type="chain" id="PRO_5046154955" evidence="1">
    <location>
        <begin position="22"/>
        <end position="130"/>
    </location>
</feature>
<keyword evidence="1" id="KW-0732">Signal</keyword>
<evidence type="ECO:0000256" key="1">
    <source>
        <dbReference type="SAM" id="SignalP"/>
    </source>
</evidence>
<evidence type="ECO:0000313" key="2">
    <source>
        <dbReference type="EMBL" id="MDE1464129.1"/>
    </source>
</evidence>
<dbReference type="RefSeq" id="WP_274690460.1">
    <property type="nucleotide sequence ID" value="NZ_JAPMOU010000029.1"/>
</dbReference>
<accession>A0ABT5UGD1</accession>
<feature type="signal peptide" evidence="1">
    <location>
        <begin position="1"/>
        <end position="21"/>
    </location>
</feature>
<keyword evidence="3" id="KW-1185">Reference proteome</keyword>
<dbReference type="Proteomes" id="UP001528823">
    <property type="component" value="Unassembled WGS sequence"/>
</dbReference>
<name>A0ABT5UGD1_9GAMM</name>
<comment type="caution">
    <text evidence="2">The sequence shown here is derived from an EMBL/GenBank/DDBJ whole genome shotgun (WGS) entry which is preliminary data.</text>
</comment>
<sequence>MKKYINLLLISCCVSAFTLQAEPTMTIDSDPANQTLDPTIEAIKSDGNQVNISLNNPMSFPILSQRYELNIGDSKFFKSFYKNGNLNKLTFILSLEEFNGLADDSIVTITNGLVNYPLGTLNKSILIHTK</sequence>
<protein>
    <submittedName>
        <fullName evidence="2">Uncharacterized protein</fullName>
    </submittedName>
</protein>
<gene>
    <name evidence="2" type="ORF">ORQ98_19415</name>
</gene>
<proteinExistence type="predicted"/>
<evidence type="ECO:0000313" key="3">
    <source>
        <dbReference type="Proteomes" id="UP001528823"/>
    </source>
</evidence>
<reference evidence="2 3" key="1">
    <citation type="submission" date="2022-11" db="EMBL/GenBank/DDBJ databases">
        <title>Spartinivicinus poritis sp. nov., isolated from scleractinian coral Porites lutea.</title>
        <authorList>
            <person name="Zhang G."/>
            <person name="Cai L."/>
            <person name="Wei Q."/>
        </authorList>
    </citation>
    <scope>NUCLEOTIDE SEQUENCE [LARGE SCALE GENOMIC DNA]</scope>
    <source>
        <strain evidence="2 3">A2-2</strain>
    </source>
</reference>
<dbReference type="EMBL" id="JAPMOU010000029">
    <property type="protein sequence ID" value="MDE1464129.1"/>
    <property type="molecule type" value="Genomic_DNA"/>
</dbReference>